<protein>
    <submittedName>
        <fullName evidence="1">Uncharacterized protein</fullName>
    </submittedName>
</protein>
<keyword evidence="2" id="KW-1185">Reference proteome</keyword>
<gene>
    <name evidence="1" type="ORF">CYLTODRAFT_420947</name>
</gene>
<accession>A0A0D7BFD8</accession>
<organism evidence="1 2">
    <name type="scientific">Cylindrobasidium torrendii FP15055 ss-10</name>
    <dbReference type="NCBI Taxonomy" id="1314674"/>
    <lineage>
        <taxon>Eukaryota</taxon>
        <taxon>Fungi</taxon>
        <taxon>Dikarya</taxon>
        <taxon>Basidiomycota</taxon>
        <taxon>Agaricomycotina</taxon>
        <taxon>Agaricomycetes</taxon>
        <taxon>Agaricomycetidae</taxon>
        <taxon>Agaricales</taxon>
        <taxon>Marasmiineae</taxon>
        <taxon>Physalacriaceae</taxon>
        <taxon>Cylindrobasidium</taxon>
    </lineage>
</organism>
<dbReference type="EMBL" id="KN880488">
    <property type="protein sequence ID" value="KIY69233.1"/>
    <property type="molecule type" value="Genomic_DNA"/>
</dbReference>
<name>A0A0D7BFD8_9AGAR</name>
<dbReference type="Proteomes" id="UP000054007">
    <property type="component" value="Unassembled WGS sequence"/>
</dbReference>
<evidence type="ECO:0000313" key="2">
    <source>
        <dbReference type="Proteomes" id="UP000054007"/>
    </source>
</evidence>
<sequence length="411" mass="47594">MVWKGLNRPNHVDWFLRSIEANKKHTDLLFVAIQDIHNNNRCVDLGPVGDNIKFMCVDWTDYHAWHADYLCGAWGCDQEQFDAVLDEIVARSPQDIISSFYRIFRGPIFSRFFLSQTRYWGWCDADTIMGSFERTFPWDIAREMDLDVIQPSHTENGPEILVYLRGHLTVFKNDKKTQTKLLQYPIYKDIDSFLHGEIPMKETEEAQFGTWIFHNSTHLDFLTFDGLAGDVFYKTARIVPDPAIFASPQNPSALLDNSSSQSHYPEGQSTVAWSANPVADYSVHLQLGTYPNVLWFPKYNAVMYLTKYPGHDWRRFLYRKDGALREHVERFVGEEGGEAGREWLYAHWLHMKKQDWFKAIPGDALNTGAVLITKGVEDAAEVWADGKRLYHAWRKDAEHTPRNLEQNALGH</sequence>
<reference evidence="1 2" key="1">
    <citation type="journal article" date="2015" name="Fungal Genet. Biol.">
        <title>Evolution of novel wood decay mechanisms in Agaricales revealed by the genome sequences of Fistulina hepatica and Cylindrobasidium torrendii.</title>
        <authorList>
            <person name="Floudas D."/>
            <person name="Held B.W."/>
            <person name="Riley R."/>
            <person name="Nagy L.G."/>
            <person name="Koehler G."/>
            <person name="Ransdell A.S."/>
            <person name="Younus H."/>
            <person name="Chow J."/>
            <person name="Chiniquy J."/>
            <person name="Lipzen A."/>
            <person name="Tritt A."/>
            <person name="Sun H."/>
            <person name="Haridas S."/>
            <person name="LaButti K."/>
            <person name="Ohm R.A."/>
            <person name="Kues U."/>
            <person name="Blanchette R.A."/>
            <person name="Grigoriev I.V."/>
            <person name="Minto R.E."/>
            <person name="Hibbett D.S."/>
        </authorList>
    </citation>
    <scope>NUCLEOTIDE SEQUENCE [LARGE SCALE GENOMIC DNA]</scope>
    <source>
        <strain evidence="1 2">FP15055 ss-10</strain>
    </source>
</reference>
<dbReference type="OrthoDB" id="2588202at2759"/>
<dbReference type="AlphaFoldDB" id="A0A0D7BFD8"/>
<evidence type="ECO:0000313" key="1">
    <source>
        <dbReference type="EMBL" id="KIY69233.1"/>
    </source>
</evidence>
<proteinExistence type="predicted"/>